<protein>
    <submittedName>
        <fullName evidence="2">Uncharacterized protein</fullName>
    </submittedName>
</protein>
<proteinExistence type="predicted"/>
<gene>
    <name evidence="2" type="ORF">PACLA_8A081128</name>
</gene>
<comment type="caution">
    <text evidence="2">The sequence shown here is derived from an EMBL/GenBank/DDBJ whole genome shotgun (WGS) entry which is preliminary data.</text>
</comment>
<dbReference type="EMBL" id="CACRXK020003690">
    <property type="protein sequence ID" value="CAB3999869.1"/>
    <property type="molecule type" value="Genomic_DNA"/>
</dbReference>
<feature type="region of interest" description="Disordered" evidence="1">
    <location>
        <begin position="45"/>
        <end position="75"/>
    </location>
</feature>
<keyword evidence="3" id="KW-1185">Reference proteome</keyword>
<feature type="compositionally biased region" description="Polar residues" evidence="1">
    <location>
        <begin position="53"/>
        <end position="72"/>
    </location>
</feature>
<evidence type="ECO:0000313" key="2">
    <source>
        <dbReference type="EMBL" id="CAB3999869.1"/>
    </source>
</evidence>
<evidence type="ECO:0000256" key="1">
    <source>
        <dbReference type="SAM" id="MobiDB-lite"/>
    </source>
</evidence>
<organism evidence="2 3">
    <name type="scientific">Paramuricea clavata</name>
    <name type="common">Red gorgonian</name>
    <name type="synonym">Violescent sea-whip</name>
    <dbReference type="NCBI Taxonomy" id="317549"/>
    <lineage>
        <taxon>Eukaryota</taxon>
        <taxon>Metazoa</taxon>
        <taxon>Cnidaria</taxon>
        <taxon>Anthozoa</taxon>
        <taxon>Octocorallia</taxon>
        <taxon>Malacalcyonacea</taxon>
        <taxon>Plexauridae</taxon>
        <taxon>Paramuricea</taxon>
    </lineage>
</organism>
<accession>A0A7D9E3K0</accession>
<reference evidence="2" key="1">
    <citation type="submission" date="2020-04" db="EMBL/GenBank/DDBJ databases">
        <authorList>
            <person name="Alioto T."/>
            <person name="Alioto T."/>
            <person name="Gomez Garrido J."/>
        </authorList>
    </citation>
    <scope>NUCLEOTIDE SEQUENCE</scope>
    <source>
        <strain evidence="2">A484AB</strain>
    </source>
</reference>
<sequence>MFLRLEKNYLVKGLNPDSSLAQKAQAKKVGRQFFPGCAPRRFQGRFRGGRGQSAQASSIQCEGTTSHSTTSEYPKRVGAQASYKPEGPKQFCTSQAFQNGINTHVKISFKKRRLFRENRLKGCIPDSTCLERPPEVPLISLEGLTYGVCMPSIRPCERSKSVHKAYETSPVSFATERHSTHSLRRRLSYNGRISTTCPTACGNSTKSIRGTGVCSKLSKVTVNTIPTDRMTSSLPKDKINKVLQNCQQLLDNPVTPVWELSKFLGLLSSSIQAVFPAPLHYRYLQQVKNFVLKRQESYKALVNLDSEALQE</sequence>
<feature type="non-terminal residue" evidence="2">
    <location>
        <position position="1"/>
    </location>
</feature>
<evidence type="ECO:0000313" key="3">
    <source>
        <dbReference type="Proteomes" id="UP001152795"/>
    </source>
</evidence>
<name>A0A7D9E3K0_PARCT</name>
<dbReference type="Proteomes" id="UP001152795">
    <property type="component" value="Unassembled WGS sequence"/>
</dbReference>
<dbReference type="AlphaFoldDB" id="A0A7D9E3K0"/>